<dbReference type="RefSeq" id="WP_219315416.1">
    <property type="nucleotide sequence ID" value="NZ_JAHWYN010000001.1"/>
</dbReference>
<evidence type="ECO:0000313" key="2">
    <source>
        <dbReference type="EMBL" id="MBW4358869.1"/>
    </source>
</evidence>
<feature type="transmembrane region" description="Helical" evidence="1">
    <location>
        <begin position="12"/>
        <end position="31"/>
    </location>
</feature>
<protein>
    <submittedName>
        <fullName evidence="2">Uncharacterized protein</fullName>
    </submittedName>
</protein>
<reference evidence="2 3" key="1">
    <citation type="submission" date="2021-07" db="EMBL/GenBank/DDBJ databases">
        <title>Flavobacterium sp. nov. isolated from sediment on the Taihu Lake.</title>
        <authorList>
            <person name="Qu J.-H."/>
        </authorList>
    </citation>
    <scope>NUCLEOTIDE SEQUENCE [LARGE SCALE GENOMIC DNA]</scope>
    <source>
        <strain evidence="2 3">NAS39</strain>
    </source>
</reference>
<feature type="transmembrane region" description="Helical" evidence="1">
    <location>
        <begin position="43"/>
        <end position="70"/>
    </location>
</feature>
<sequence length="153" mass="17179">MESERIKSITINVSLLLFFISLTQNAVKIYYHGESQDSASISYLLTGSIAFFGGGLLEEIIWLANPLCLYAIIMLQRNDQKAIVLSCIALLLAISFSFWTEILGSESGSLAKILSLELGYFLWVLSIITLTIGTFLFFIIEKKELNEEENRIV</sequence>
<keyword evidence="3" id="KW-1185">Reference proteome</keyword>
<keyword evidence="1" id="KW-0812">Transmembrane</keyword>
<feature type="transmembrane region" description="Helical" evidence="1">
    <location>
        <begin position="120"/>
        <end position="140"/>
    </location>
</feature>
<proteinExistence type="predicted"/>
<organism evidence="2 3">
    <name type="scientific">Flavobacterium taihuense</name>
    <dbReference type="NCBI Taxonomy" id="2857508"/>
    <lineage>
        <taxon>Bacteria</taxon>
        <taxon>Pseudomonadati</taxon>
        <taxon>Bacteroidota</taxon>
        <taxon>Flavobacteriia</taxon>
        <taxon>Flavobacteriales</taxon>
        <taxon>Flavobacteriaceae</taxon>
        <taxon>Flavobacterium</taxon>
    </lineage>
</organism>
<keyword evidence="1" id="KW-1133">Transmembrane helix</keyword>
<dbReference type="EMBL" id="JAHWYN010000001">
    <property type="protein sequence ID" value="MBW4358869.1"/>
    <property type="molecule type" value="Genomic_DNA"/>
</dbReference>
<keyword evidence="1" id="KW-0472">Membrane</keyword>
<feature type="transmembrane region" description="Helical" evidence="1">
    <location>
        <begin position="82"/>
        <end position="100"/>
    </location>
</feature>
<gene>
    <name evidence="2" type="ORF">KZH69_00065</name>
</gene>
<comment type="caution">
    <text evidence="2">The sequence shown here is derived from an EMBL/GenBank/DDBJ whole genome shotgun (WGS) entry which is preliminary data.</text>
</comment>
<accession>A0ABS6XQL4</accession>
<evidence type="ECO:0000313" key="3">
    <source>
        <dbReference type="Proteomes" id="UP000812031"/>
    </source>
</evidence>
<name>A0ABS6XQL4_9FLAO</name>
<dbReference type="Proteomes" id="UP000812031">
    <property type="component" value="Unassembled WGS sequence"/>
</dbReference>
<evidence type="ECO:0000256" key="1">
    <source>
        <dbReference type="SAM" id="Phobius"/>
    </source>
</evidence>